<dbReference type="Gene3D" id="3.40.50.10950">
    <property type="match status" value="1"/>
</dbReference>
<evidence type="ECO:0000259" key="3">
    <source>
        <dbReference type="Pfam" id="PF01515"/>
    </source>
</evidence>
<organism evidence="4">
    <name type="scientific">Tetraselmis sp. GSL018</name>
    <dbReference type="NCBI Taxonomy" id="582737"/>
    <lineage>
        <taxon>Eukaryota</taxon>
        <taxon>Viridiplantae</taxon>
        <taxon>Chlorophyta</taxon>
        <taxon>core chlorophytes</taxon>
        <taxon>Chlorodendrophyceae</taxon>
        <taxon>Chlorodendrales</taxon>
        <taxon>Chlorodendraceae</taxon>
        <taxon>Tetraselmis</taxon>
    </lineage>
</organism>
<dbReference type="InterPro" id="IPR002505">
    <property type="entry name" value="PTA_PTB"/>
</dbReference>
<protein>
    <submittedName>
        <fullName evidence="4">Phosphotransacetylase</fullName>
    </submittedName>
</protein>
<dbReference type="InterPro" id="IPR042113">
    <property type="entry name" value="P_AcTrfase_dom1"/>
</dbReference>
<feature type="domain" description="Phosphate acetyl/butaryl transferase" evidence="3">
    <location>
        <begin position="3"/>
        <end position="131"/>
    </location>
</feature>
<dbReference type="PANTHER" id="PTHR43356:SF3">
    <property type="entry name" value="PHOSPHATE ACETYLTRANSFERASE"/>
    <property type="match status" value="1"/>
</dbReference>
<dbReference type="Pfam" id="PF01515">
    <property type="entry name" value="PTA_PTB"/>
    <property type="match status" value="1"/>
</dbReference>
<gene>
    <name evidence="4" type="ORF">TSPGSL018_28140</name>
</gene>
<dbReference type="SUPFAM" id="SSF53659">
    <property type="entry name" value="Isocitrate/Isopropylmalate dehydrogenase-like"/>
    <property type="match status" value="1"/>
</dbReference>
<feature type="non-terminal residue" evidence="4">
    <location>
        <position position="131"/>
    </location>
</feature>
<keyword evidence="2" id="KW-0012">Acyltransferase</keyword>
<accession>A0A061RP11</accession>
<name>A0A061RP11_9CHLO</name>
<feature type="non-terminal residue" evidence="4">
    <location>
        <position position="1"/>
    </location>
</feature>
<dbReference type="GO" id="GO:0016746">
    <property type="term" value="F:acyltransferase activity"/>
    <property type="evidence" value="ECO:0007669"/>
    <property type="project" value="UniProtKB-KW"/>
</dbReference>
<evidence type="ECO:0000256" key="1">
    <source>
        <dbReference type="ARBA" id="ARBA00022679"/>
    </source>
</evidence>
<sequence length="131" mass="14104">KAAARASRQRIVLPEGNDARIITAASELLQRGLCKITILGNVEEVLKLAQRLQVDISKATVIDPATYSGAKEMAEDLAERRKAKGVTYEAAIRQVTTNLNMFATMMMARGMADGLVSGACHTTADTMRPAL</sequence>
<evidence type="ECO:0000256" key="2">
    <source>
        <dbReference type="ARBA" id="ARBA00023315"/>
    </source>
</evidence>
<dbReference type="PANTHER" id="PTHR43356">
    <property type="entry name" value="PHOSPHATE ACETYLTRANSFERASE"/>
    <property type="match status" value="1"/>
</dbReference>
<dbReference type="AlphaFoldDB" id="A0A061RP11"/>
<dbReference type="EMBL" id="GBEZ01012168">
    <property type="protein sequence ID" value="JAC73693.1"/>
    <property type="molecule type" value="Transcribed_RNA"/>
</dbReference>
<evidence type="ECO:0000313" key="4">
    <source>
        <dbReference type="EMBL" id="JAC73693.1"/>
    </source>
</evidence>
<keyword evidence="1" id="KW-0808">Transferase</keyword>
<dbReference type="InterPro" id="IPR050500">
    <property type="entry name" value="Phos_Acetyltrans/Butyryltrans"/>
</dbReference>
<proteinExistence type="predicted"/>
<reference evidence="4" key="1">
    <citation type="submission" date="2014-05" db="EMBL/GenBank/DDBJ databases">
        <title>The transcriptome of the halophilic microalga Tetraselmis sp. GSL018 isolated from the Great Salt Lake, Utah.</title>
        <authorList>
            <person name="Jinkerson R.E."/>
            <person name="D'Adamo S."/>
            <person name="Posewitz M.C."/>
        </authorList>
    </citation>
    <scope>NUCLEOTIDE SEQUENCE</scope>
    <source>
        <strain evidence="4">GSL018</strain>
    </source>
</reference>